<keyword evidence="1" id="KW-0812">Transmembrane</keyword>
<gene>
    <name evidence="2" type="ORF">ABID16_000723</name>
</gene>
<keyword evidence="1" id="KW-0472">Membrane</keyword>
<keyword evidence="1" id="KW-1133">Transmembrane helix</keyword>
<dbReference type="EMBL" id="JBEPMB010000001">
    <property type="protein sequence ID" value="MET3612418.1"/>
    <property type="molecule type" value="Genomic_DNA"/>
</dbReference>
<evidence type="ECO:0008006" key="4">
    <source>
        <dbReference type="Google" id="ProtNLM"/>
    </source>
</evidence>
<evidence type="ECO:0000256" key="1">
    <source>
        <dbReference type="SAM" id="Phobius"/>
    </source>
</evidence>
<name>A0ABV2IVA2_9HYPH</name>
<sequence>MAQDMIDSAPILSAGLVRKAVIGAIVLGSLTVGVSYAGKWYGKRIAVGEYSASTTAIDITIGPDRLKLPENAIRFPEQRFSGKQEQVNLALQWPEMKGYDSSSAKRFFDISNASSLIFLQMSQSIMTRDMSGRVAPIYSRLFDGAAEQGPGGLSLHRFRQGSGYGDEVLLTDPNGGAEPYAVRCVLPATPTQSTGADCQRDFLAGSDLSVQYRFSASLLKDWKTLDAAVRTYATAHLAN</sequence>
<evidence type="ECO:0000313" key="3">
    <source>
        <dbReference type="Proteomes" id="UP001549047"/>
    </source>
</evidence>
<comment type="caution">
    <text evidence="2">The sequence shown here is derived from an EMBL/GenBank/DDBJ whole genome shotgun (WGS) entry which is preliminary data.</text>
</comment>
<dbReference type="Proteomes" id="UP001549047">
    <property type="component" value="Unassembled WGS sequence"/>
</dbReference>
<accession>A0ABV2IVA2</accession>
<organism evidence="2 3">
    <name type="scientific">Rhizobium aquaticum</name>
    <dbReference type="NCBI Taxonomy" id="1549636"/>
    <lineage>
        <taxon>Bacteria</taxon>
        <taxon>Pseudomonadati</taxon>
        <taxon>Pseudomonadota</taxon>
        <taxon>Alphaproteobacteria</taxon>
        <taxon>Hyphomicrobiales</taxon>
        <taxon>Rhizobiaceae</taxon>
        <taxon>Rhizobium/Agrobacterium group</taxon>
        <taxon>Rhizobium</taxon>
    </lineage>
</organism>
<proteinExistence type="predicted"/>
<reference evidence="2 3" key="1">
    <citation type="submission" date="2024-06" db="EMBL/GenBank/DDBJ databases">
        <title>Genomic Encyclopedia of Type Strains, Phase IV (KMG-IV): sequencing the most valuable type-strain genomes for metagenomic binning, comparative biology and taxonomic classification.</title>
        <authorList>
            <person name="Goeker M."/>
        </authorList>
    </citation>
    <scope>NUCLEOTIDE SEQUENCE [LARGE SCALE GENOMIC DNA]</scope>
    <source>
        <strain evidence="2 3">DSM 29780</strain>
    </source>
</reference>
<feature type="transmembrane region" description="Helical" evidence="1">
    <location>
        <begin position="20"/>
        <end position="38"/>
    </location>
</feature>
<keyword evidence="3" id="KW-1185">Reference proteome</keyword>
<protein>
    <recommendedName>
        <fullName evidence="4">Transmembrane anchored protein</fullName>
    </recommendedName>
</protein>
<evidence type="ECO:0000313" key="2">
    <source>
        <dbReference type="EMBL" id="MET3612418.1"/>
    </source>
</evidence>